<proteinExistence type="predicted"/>
<evidence type="ECO:0000313" key="2">
    <source>
        <dbReference type="Proteomes" id="UP001317629"/>
    </source>
</evidence>
<gene>
    <name evidence="1" type="ORF">SS37A_37120</name>
</gene>
<reference evidence="1 2" key="1">
    <citation type="journal article" date="2023" name="Int. J. Syst. Evol. Microbiol.">
        <title>Methylocystis iwaonis sp. nov., a type II methane-oxidizing bacterium from surface soil of a rice paddy field in Japan, and emended description of the genus Methylocystis (ex Whittenbury et al. 1970) Bowman et al. 1993.</title>
        <authorList>
            <person name="Kaise H."/>
            <person name="Sawadogo J.B."/>
            <person name="Alam M.S."/>
            <person name="Ueno C."/>
            <person name="Dianou D."/>
            <person name="Shinjo R."/>
            <person name="Asakawa S."/>
        </authorList>
    </citation>
    <scope>NUCLEOTIDE SEQUENCE [LARGE SCALE GENOMIC DNA]</scope>
    <source>
        <strain evidence="1 2">SS37A-Re</strain>
    </source>
</reference>
<keyword evidence="2" id="KW-1185">Reference proteome</keyword>
<accession>A0ABM8EE40</accession>
<dbReference type="EMBL" id="AP027143">
    <property type="protein sequence ID" value="BDV36182.1"/>
    <property type="molecule type" value="Genomic_DNA"/>
</dbReference>
<name>A0ABM8EE40_9HYPH</name>
<sequence>MIDERIGQADHVTEGGRVLEARQCRLRTQIAARLGQPAANELERRVGAQDVEIVGVLIAGLV</sequence>
<evidence type="ECO:0000313" key="1">
    <source>
        <dbReference type="EMBL" id="BDV36182.1"/>
    </source>
</evidence>
<organism evidence="1 2">
    <name type="scientific">Methylocystis iwaonis</name>
    <dbReference type="NCBI Taxonomy" id="2885079"/>
    <lineage>
        <taxon>Bacteria</taxon>
        <taxon>Pseudomonadati</taxon>
        <taxon>Pseudomonadota</taxon>
        <taxon>Alphaproteobacteria</taxon>
        <taxon>Hyphomicrobiales</taxon>
        <taxon>Methylocystaceae</taxon>
        <taxon>Methylocystis</taxon>
    </lineage>
</organism>
<protein>
    <submittedName>
        <fullName evidence="1">Uncharacterized protein</fullName>
    </submittedName>
</protein>
<geneLocation type="plasmid" evidence="1 2">
    <name>pSS37A-Re-1</name>
</geneLocation>
<keyword evidence="1" id="KW-0614">Plasmid</keyword>
<dbReference type="Proteomes" id="UP001317629">
    <property type="component" value="Plasmid pSS37A-Re-1"/>
</dbReference>